<gene>
    <name evidence="1" type="ORF">EDM02_03380</name>
    <name evidence="2" type="ORF">EDM02_03660</name>
</gene>
<dbReference type="Proteomes" id="UP000270927">
    <property type="component" value="Unassembled WGS sequence"/>
</dbReference>
<dbReference type="EMBL" id="RARA01000025">
    <property type="protein sequence ID" value="ROT47178.1"/>
    <property type="molecule type" value="Genomic_DNA"/>
</dbReference>
<evidence type="ECO:0008006" key="4">
    <source>
        <dbReference type="Google" id="ProtNLM"/>
    </source>
</evidence>
<protein>
    <recommendedName>
        <fullName evidence="4">Serine aminopeptidase S33 domain-containing protein</fullName>
    </recommendedName>
</protein>
<name>A0A3N2QBP0_9BACT</name>
<dbReference type="AlphaFoldDB" id="A0A3N2QBP0"/>
<dbReference type="InterPro" id="IPR029058">
    <property type="entry name" value="AB_hydrolase_fold"/>
</dbReference>
<dbReference type="EMBL" id="RARA01000025">
    <property type="protein sequence ID" value="ROT47227.1"/>
    <property type="molecule type" value="Genomic_DNA"/>
</dbReference>
<comment type="caution">
    <text evidence="2">The sequence shown here is derived from an EMBL/GenBank/DDBJ whole genome shotgun (WGS) entry which is preliminary data.</text>
</comment>
<accession>A0A3N2QBP0</accession>
<evidence type="ECO:0000313" key="1">
    <source>
        <dbReference type="EMBL" id="ROT47178.1"/>
    </source>
</evidence>
<reference evidence="2 3" key="1">
    <citation type="submission" date="2018-09" db="EMBL/GenBank/DDBJ databases">
        <title>Comparative Genomics of Wolbachia-Cardinium Dual Endosymbiosis in a Plant-Parasitic Nematode.</title>
        <authorList>
            <person name="Brown A.M.V."/>
            <person name="Wasala S.K."/>
            <person name="Howe D.K."/>
            <person name="Peetz A.B."/>
            <person name="Zasada I.A."/>
            <person name="Denver D.R."/>
        </authorList>
    </citation>
    <scope>NUCLEOTIDE SEQUENCE [LARGE SCALE GENOMIC DNA]</scope>
    <source>
        <strain evidence="2 3">Pp_1</strain>
    </source>
</reference>
<evidence type="ECO:0000313" key="2">
    <source>
        <dbReference type="EMBL" id="ROT47227.1"/>
    </source>
</evidence>
<keyword evidence="3" id="KW-1185">Reference proteome</keyword>
<dbReference type="OrthoDB" id="980561at2"/>
<organism evidence="2 3">
    <name type="scientific">Candidatus Cardinium hertigii</name>
    <dbReference type="NCBI Taxonomy" id="247481"/>
    <lineage>
        <taxon>Bacteria</taxon>
        <taxon>Pseudomonadati</taxon>
        <taxon>Bacteroidota</taxon>
        <taxon>Cytophagia</taxon>
        <taxon>Cytophagales</taxon>
        <taxon>Amoebophilaceae</taxon>
        <taxon>Candidatus Cardinium</taxon>
    </lineage>
</organism>
<dbReference type="RefSeq" id="WP_123663066.1">
    <property type="nucleotide sequence ID" value="NZ_RARA01000025.1"/>
</dbReference>
<dbReference type="SUPFAM" id="SSF53474">
    <property type="entry name" value="alpha/beta-Hydrolases"/>
    <property type="match status" value="1"/>
</dbReference>
<dbReference type="Gene3D" id="3.40.50.1820">
    <property type="entry name" value="alpha/beta hydrolase"/>
    <property type="match status" value="1"/>
</dbReference>
<sequence length="266" mass="29944">MFLILTFDAPYVCAQSCPSFAVVVVNNFIAKPVVNSIATQFGSKVAIIEASNLYWQIQYNLKSLDSQSKKLYTYILRKLRKYTVNPKTFPLVLIGESKGGVTSCLLAKQYNDKLNIQAIITLFAPLNGAPILKRSSNEIQMFIAHTKAYMKHINYCLPIGNVWYLKGLAWLLKKIKISGLNDLLPNSRCIKQIENFIHSDAHTIPCLLIAGYYDNLGKYLLNKAASVNLPMQVIQSFNDAYGQFITEKQAVYHDGLIPLSSQLLWV</sequence>
<evidence type="ECO:0000313" key="3">
    <source>
        <dbReference type="Proteomes" id="UP000270927"/>
    </source>
</evidence>
<proteinExistence type="predicted"/>